<dbReference type="GO" id="GO:0009307">
    <property type="term" value="P:DNA restriction-modification system"/>
    <property type="evidence" value="ECO:0007669"/>
    <property type="project" value="UniProtKB-KW"/>
</dbReference>
<name>N1UVA8_9MICC</name>
<reference evidence="4 5" key="1">
    <citation type="journal article" date="2013" name="Genome Announc.">
        <title>Draft Genome Sequence of Arthrobacter crystallopoietes Strain BAB-32, Revealing Genes for Bioremediation.</title>
        <authorList>
            <person name="Joshi M.N."/>
            <person name="Pandit A.S."/>
            <person name="Sharma A."/>
            <person name="Pandya R.V."/>
            <person name="Desai S.M."/>
            <person name="Saxena A.K."/>
            <person name="Bagatharia S.B."/>
        </authorList>
    </citation>
    <scope>NUCLEOTIDE SEQUENCE [LARGE SCALE GENOMIC DNA]</scope>
    <source>
        <strain evidence="4 5">BAB-32</strain>
    </source>
</reference>
<dbReference type="Gene3D" id="1.20.1260.30">
    <property type="match status" value="1"/>
</dbReference>
<dbReference type="AlphaFoldDB" id="N1UVA8"/>
<dbReference type="Proteomes" id="UP000010729">
    <property type="component" value="Unassembled WGS sequence"/>
</dbReference>
<evidence type="ECO:0000313" key="5">
    <source>
        <dbReference type="Proteomes" id="UP000010729"/>
    </source>
</evidence>
<keyword evidence="4" id="KW-0808">Transferase</keyword>
<dbReference type="Pfam" id="PF12161">
    <property type="entry name" value="HsdM_N"/>
    <property type="match status" value="1"/>
</dbReference>
<gene>
    <name evidence="4" type="ORF">D477_017307</name>
</gene>
<dbReference type="RefSeq" id="WP_005272296.1">
    <property type="nucleotide sequence ID" value="NZ_ANPE02000212.1"/>
</dbReference>
<feature type="domain" description="N6 adenine-specific DNA methyltransferase N-terminal" evidence="3">
    <location>
        <begin position="7"/>
        <end position="55"/>
    </location>
</feature>
<dbReference type="InterPro" id="IPR038333">
    <property type="entry name" value="T1MK-like_N_sf"/>
</dbReference>
<dbReference type="InterPro" id="IPR022749">
    <property type="entry name" value="D12N6_MeTrfase_N"/>
</dbReference>
<evidence type="ECO:0000256" key="2">
    <source>
        <dbReference type="ARBA" id="ARBA00022747"/>
    </source>
</evidence>
<comment type="caution">
    <text evidence="4">The sequence shown here is derived from an EMBL/GenBank/DDBJ whole genome shotgun (WGS) entry which is preliminary data.</text>
</comment>
<evidence type="ECO:0000313" key="4">
    <source>
        <dbReference type="EMBL" id="EMY32995.1"/>
    </source>
</evidence>
<sequence>MKHQQSLERLIKTASDKMRSDDNTKGTTKYLEHFSWLLFLRVFEELENEREEEALIDGKPF</sequence>
<keyword evidence="5" id="KW-1185">Reference proteome</keyword>
<protein>
    <submittedName>
        <fullName evidence="4">N-6 DNA methylase</fullName>
    </submittedName>
</protein>
<dbReference type="REBASE" id="68435">
    <property type="entry name" value="M.AcrBAB32ORF17307P"/>
</dbReference>
<accession>N1UVA8</accession>
<dbReference type="GO" id="GO:0008168">
    <property type="term" value="F:methyltransferase activity"/>
    <property type="evidence" value="ECO:0007669"/>
    <property type="project" value="UniProtKB-KW"/>
</dbReference>
<evidence type="ECO:0000256" key="1">
    <source>
        <dbReference type="ARBA" id="ARBA00006594"/>
    </source>
</evidence>
<dbReference type="GO" id="GO:0032259">
    <property type="term" value="P:methylation"/>
    <property type="evidence" value="ECO:0007669"/>
    <property type="project" value="UniProtKB-KW"/>
</dbReference>
<keyword evidence="4" id="KW-0489">Methyltransferase</keyword>
<evidence type="ECO:0000259" key="3">
    <source>
        <dbReference type="Pfam" id="PF12161"/>
    </source>
</evidence>
<dbReference type="EMBL" id="ANPE02000212">
    <property type="protein sequence ID" value="EMY32995.1"/>
    <property type="molecule type" value="Genomic_DNA"/>
</dbReference>
<comment type="similarity">
    <text evidence="1">Belongs to the N(4)/N(6)-methyltransferase family.</text>
</comment>
<keyword evidence="2" id="KW-0680">Restriction system</keyword>
<organism evidence="4 5">
    <name type="scientific">Arthrobacter crystallopoietes BAB-32</name>
    <dbReference type="NCBI Taxonomy" id="1246476"/>
    <lineage>
        <taxon>Bacteria</taxon>
        <taxon>Bacillati</taxon>
        <taxon>Actinomycetota</taxon>
        <taxon>Actinomycetes</taxon>
        <taxon>Micrococcales</taxon>
        <taxon>Micrococcaceae</taxon>
        <taxon>Crystallibacter</taxon>
    </lineage>
</organism>
<proteinExistence type="inferred from homology"/>
<feature type="non-terminal residue" evidence="4">
    <location>
        <position position="61"/>
    </location>
</feature>